<evidence type="ECO:0000256" key="5">
    <source>
        <dbReference type="SAM" id="Coils"/>
    </source>
</evidence>
<keyword evidence="2 4" id="KW-0863">Zinc-finger</keyword>
<dbReference type="Gene3D" id="3.30.40.10">
    <property type="entry name" value="Zinc/RING finger domain, C3HC4 (zinc finger)"/>
    <property type="match status" value="1"/>
</dbReference>
<feature type="domain" description="C2H2-type" evidence="8">
    <location>
        <begin position="62"/>
        <end position="92"/>
    </location>
</feature>
<keyword evidence="3" id="KW-0862">Zinc</keyword>
<sequence>MPRPGSHECSTCHRRFRTLQSLTQHLDANPHPVHACSQCSRTFASERALQQHVSDAPAHGVHRCAGCGRVFNTAQSLAQHLSNSSIHRPAEDGTEGVDFGYWFDDYGDEDEDEDEDYEDDDDDEDYDSDDIDGGLGEDPEAQYNRMMRLTHNNDDEPALSFHQAIETLGNPYITQLLLGHEPSGFASGWNDDDMDSSSNASTELLADLSYDNAEARRLVPRSIIGTPPTLLSTNVPTDTNDPPRGSGTSDNQTPGLNLDSDPLALPGPAQTHPQTALLDTCGSVDAESHPAEPLTIEAQLEAERAKNKALEQQLREAREALKLEKLIRQCGMCYEKTSNSVTKCGHIFCSDCIRSWQQQHQPPYMAPCPMCRCPMGKPRRVFRE</sequence>
<dbReference type="EMBL" id="LKCW01000058">
    <property type="protein sequence ID" value="KPM41875.1"/>
    <property type="molecule type" value="Genomic_DNA"/>
</dbReference>
<evidence type="ECO:0000313" key="9">
    <source>
        <dbReference type="EMBL" id="KPM41875.1"/>
    </source>
</evidence>
<reference evidence="9 10" key="1">
    <citation type="submission" date="2015-09" db="EMBL/GenBank/DDBJ databases">
        <title>Draft genome of a European isolate of the apple canker pathogen Neonectria ditissima.</title>
        <authorList>
            <person name="Gomez-Cortecero A."/>
            <person name="Harrison R.J."/>
            <person name="Armitage A.D."/>
        </authorList>
    </citation>
    <scope>NUCLEOTIDE SEQUENCE [LARGE SCALE GENOMIC DNA]</scope>
    <source>
        <strain evidence="9 10">R09/05</strain>
    </source>
</reference>
<keyword evidence="10" id="KW-1185">Reference proteome</keyword>
<evidence type="ECO:0000256" key="1">
    <source>
        <dbReference type="ARBA" id="ARBA00022723"/>
    </source>
</evidence>
<dbReference type="Gene3D" id="3.30.160.60">
    <property type="entry name" value="Classic Zinc Finger"/>
    <property type="match status" value="1"/>
</dbReference>
<dbReference type="STRING" id="78410.A0A0P7BNB1"/>
<organism evidence="9 10">
    <name type="scientific">Neonectria ditissima</name>
    <dbReference type="NCBI Taxonomy" id="78410"/>
    <lineage>
        <taxon>Eukaryota</taxon>
        <taxon>Fungi</taxon>
        <taxon>Dikarya</taxon>
        <taxon>Ascomycota</taxon>
        <taxon>Pezizomycotina</taxon>
        <taxon>Sordariomycetes</taxon>
        <taxon>Hypocreomycetidae</taxon>
        <taxon>Hypocreales</taxon>
        <taxon>Nectriaceae</taxon>
        <taxon>Neonectria</taxon>
    </lineage>
</organism>
<dbReference type="Pfam" id="PF13445">
    <property type="entry name" value="zf-RING_UBOX"/>
    <property type="match status" value="1"/>
</dbReference>
<evidence type="ECO:0000313" key="10">
    <source>
        <dbReference type="Proteomes" id="UP000050424"/>
    </source>
</evidence>
<dbReference type="InterPro" id="IPR017907">
    <property type="entry name" value="Znf_RING_CS"/>
</dbReference>
<dbReference type="Proteomes" id="UP000050424">
    <property type="component" value="Unassembled WGS sequence"/>
</dbReference>
<dbReference type="InterPro" id="IPR013087">
    <property type="entry name" value="Znf_C2H2_type"/>
</dbReference>
<dbReference type="AlphaFoldDB" id="A0A0P7BNB1"/>
<accession>A0A0P7BNB1</accession>
<dbReference type="PROSITE" id="PS00028">
    <property type="entry name" value="ZINC_FINGER_C2H2_1"/>
    <property type="match status" value="1"/>
</dbReference>
<evidence type="ECO:0000256" key="3">
    <source>
        <dbReference type="ARBA" id="ARBA00022833"/>
    </source>
</evidence>
<evidence type="ECO:0000259" key="7">
    <source>
        <dbReference type="PROSITE" id="PS50089"/>
    </source>
</evidence>
<dbReference type="SUPFAM" id="SSF57667">
    <property type="entry name" value="beta-beta-alpha zinc fingers"/>
    <property type="match status" value="2"/>
</dbReference>
<dbReference type="Pfam" id="PF13912">
    <property type="entry name" value="zf-C2H2_6"/>
    <property type="match status" value="3"/>
</dbReference>
<proteinExistence type="predicted"/>
<dbReference type="PROSITE" id="PS50157">
    <property type="entry name" value="ZINC_FINGER_C2H2_2"/>
    <property type="match status" value="3"/>
</dbReference>
<dbReference type="GO" id="GO:0008270">
    <property type="term" value="F:zinc ion binding"/>
    <property type="evidence" value="ECO:0007669"/>
    <property type="project" value="UniProtKB-KW"/>
</dbReference>
<dbReference type="InterPro" id="IPR001841">
    <property type="entry name" value="Znf_RING"/>
</dbReference>
<feature type="compositionally biased region" description="Acidic residues" evidence="6">
    <location>
        <begin position="105"/>
        <end position="139"/>
    </location>
</feature>
<comment type="caution">
    <text evidence="9">The sequence shown here is derived from an EMBL/GenBank/DDBJ whole genome shotgun (WGS) entry which is preliminary data.</text>
</comment>
<feature type="coiled-coil region" evidence="5">
    <location>
        <begin position="300"/>
        <end position="327"/>
    </location>
</feature>
<dbReference type="InterPro" id="IPR027370">
    <property type="entry name" value="Znf-RING_euk"/>
</dbReference>
<dbReference type="PROSITE" id="PS00518">
    <property type="entry name" value="ZF_RING_1"/>
    <property type="match status" value="1"/>
</dbReference>
<dbReference type="InterPro" id="IPR036236">
    <property type="entry name" value="Znf_C2H2_sf"/>
</dbReference>
<feature type="region of interest" description="Disordered" evidence="6">
    <location>
        <begin position="219"/>
        <end position="275"/>
    </location>
</feature>
<gene>
    <name evidence="9" type="ORF">AK830_g4723</name>
</gene>
<name>A0A0P7BNB1_9HYPO</name>
<keyword evidence="5" id="KW-0175">Coiled coil</keyword>
<keyword evidence="1" id="KW-0479">Metal-binding</keyword>
<feature type="domain" description="C2H2-type" evidence="8">
    <location>
        <begin position="34"/>
        <end position="64"/>
    </location>
</feature>
<feature type="domain" description="RING-type" evidence="7">
    <location>
        <begin position="330"/>
        <end position="372"/>
    </location>
</feature>
<dbReference type="InterPro" id="IPR013083">
    <property type="entry name" value="Znf_RING/FYVE/PHD"/>
</dbReference>
<evidence type="ECO:0000256" key="2">
    <source>
        <dbReference type="ARBA" id="ARBA00022771"/>
    </source>
</evidence>
<dbReference type="SUPFAM" id="SSF57850">
    <property type="entry name" value="RING/U-box"/>
    <property type="match status" value="1"/>
</dbReference>
<dbReference type="InterPro" id="IPR047134">
    <property type="entry name" value="RNF4"/>
</dbReference>
<evidence type="ECO:0000256" key="6">
    <source>
        <dbReference type="SAM" id="MobiDB-lite"/>
    </source>
</evidence>
<protein>
    <recommendedName>
        <fullName evidence="11">RING-type domain-containing protein</fullName>
    </recommendedName>
</protein>
<dbReference type="PROSITE" id="PS50089">
    <property type="entry name" value="ZF_RING_2"/>
    <property type="match status" value="1"/>
</dbReference>
<feature type="domain" description="C2H2-type" evidence="8">
    <location>
        <begin position="7"/>
        <end position="31"/>
    </location>
</feature>
<feature type="compositionally biased region" description="Polar residues" evidence="6">
    <location>
        <begin position="229"/>
        <end position="255"/>
    </location>
</feature>
<dbReference type="OrthoDB" id="5088919at2759"/>
<evidence type="ECO:0000256" key="4">
    <source>
        <dbReference type="PROSITE-ProRule" id="PRU00042"/>
    </source>
</evidence>
<dbReference type="PANTHER" id="PTHR23041:SF78">
    <property type="entry name" value="E3 UBIQUITIN-PROTEIN LIGASE RNF4"/>
    <property type="match status" value="1"/>
</dbReference>
<dbReference type="SMART" id="SM00355">
    <property type="entry name" value="ZnF_C2H2"/>
    <property type="match status" value="3"/>
</dbReference>
<evidence type="ECO:0008006" key="11">
    <source>
        <dbReference type="Google" id="ProtNLM"/>
    </source>
</evidence>
<dbReference type="SMART" id="SM00184">
    <property type="entry name" value="RING"/>
    <property type="match status" value="1"/>
</dbReference>
<feature type="region of interest" description="Disordered" evidence="6">
    <location>
        <begin position="98"/>
        <end position="139"/>
    </location>
</feature>
<dbReference type="PANTHER" id="PTHR23041">
    <property type="entry name" value="RING FINGER DOMAIN-CONTAINING"/>
    <property type="match status" value="1"/>
</dbReference>
<evidence type="ECO:0000259" key="8">
    <source>
        <dbReference type="PROSITE" id="PS50157"/>
    </source>
</evidence>